<evidence type="ECO:0000256" key="3">
    <source>
        <dbReference type="ARBA" id="ARBA00022737"/>
    </source>
</evidence>
<keyword evidence="3" id="KW-0677">Repeat</keyword>
<dbReference type="Gene3D" id="3.30.70.20">
    <property type="match status" value="1"/>
</dbReference>
<dbReference type="InterPro" id="IPR006656">
    <property type="entry name" value="Mopterin_OxRdtase"/>
</dbReference>
<evidence type="ECO:0000313" key="9">
    <source>
        <dbReference type="EMBL" id="KPU46330.1"/>
    </source>
</evidence>
<dbReference type="InterPro" id="IPR027467">
    <property type="entry name" value="MopterinOxRdtase_cofactor_BS"/>
</dbReference>
<evidence type="ECO:0000259" key="7">
    <source>
        <dbReference type="PROSITE" id="PS51379"/>
    </source>
</evidence>
<dbReference type="SUPFAM" id="SSF54862">
    <property type="entry name" value="4Fe-4S ferredoxins"/>
    <property type="match status" value="1"/>
</dbReference>
<keyword evidence="9" id="KW-0560">Oxidoreductase</keyword>
<feature type="domain" description="4Fe-4S Mo/W bis-MGD-type" evidence="8">
    <location>
        <begin position="684"/>
        <end position="738"/>
    </location>
</feature>
<evidence type="ECO:0000256" key="4">
    <source>
        <dbReference type="ARBA" id="ARBA00023004"/>
    </source>
</evidence>
<feature type="domain" description="4Fe-4S ferredoxin-type" evidence="7">
    <location>
        <begin position="603"/>
        <end position="631"/>
    </location>
</feature>
<dbReference type="FunFam" id="3.30.70.20:FF:000035">
    <property type="entry name" value="Iron hydrogenase 1"/>
    <property type="match status" value="1"/>
</dbReference>
<dbReference type="PROSITE" id="PS51085">
    <property type="entry name" value="2FE2S_FER_2"/>
    <property type="match status" value="1"/>
</dbReference>
<dbReference type="PROSITE" id="PS51669">
    <property type="entry name" value="4FE4S_MOW_BIS_MGD"/>
    <property type="match status" value="1"/>
</dbReference>
<dbReference type="Gene3D" id="3.40.228.10">
    <property type="entry name" value="Dimethylsulfoxide Reductase, domain 2"/>
    <property type="match status" value="1"/>
</dbReference>
<keyword evidence="5" id="KW-0411">Iron-sulfur</keyword>
<dbReference type="Pfam" id="PF07992">
    <property type="entry name" value="Pyr_redox_2"/>
    <property type="match status" value="1"/>
</dbReference>
<dbReference type="SUPFAM" id="SSF46548">
    <property type="entry name" value="alpha-helical ferredoxin"/>
    <property type="match status" value="1"/>
</dbReference>
<keyword evidence="4" id="KW-0408">Iron</keyword>
<dbReference type="PROSITE" id="PS00551">
    <property type="entry name" value="MOLYBDOPTERIN_PROK_1"/>
    <property type="match status" value="1"/>
</dbReference>
<dbReference type="Pfam" id="PF14691">
    <property type="entry name" value="Fer4_20"/>
    <property type="match status" value="1"/>
</dbReference>
<dbReference type="InterPro" id="IPR036010">
    <property type="entry name" value="2Fe-2S_ferredoxin-like_sf"/>
</dbReference>
<feature type="domain" description="2Fe-2S ferredoxin-type" evidence="6">
    <location>
        <begin position="2"/>
        <end position="80"/>
    </location>
</feature>
<dbReference type="Pfam" id="PF12838">
    <property type="entry name" value="Fer4_7"/>
    <property type="match status" value="1"/>
</dbReference>
<dbReference type="Pfam" id="PF00384">
    <property type="entry name" value="Molybdopterin"/>
    <property type="match status" value="1"/>
</dbReference>
<dbReference type="Gene3D" id="3.40.50.740">
    <property type="match status" value="2"/>
</dbReference>
<dbReference type="NCBIfam" id="NF009410">
    <property type="entry name" value="PRK12771.1"/>
    <property type="match status" value="1"/>
</dbReference>
<proteinExistence type="predicted"/>
<dbReference type="AlphaFoldDB" id="A0A0P8WDZ9"/>
<dbReference type="PANTHER" id="PTHR42783">
    <property type="entry name" value="GLUTAMATE SYNTHASE [NADPH] SMALL CHAIN"/>
    <property type="match status" value="1"/>
</dbReference>
<dbReference type="PANTHER" id="PTHR42783:SF3">
    <property type="entry name" value="GLUTAMATE SYNTHASE [NADPH] SMALL CHAIN-RELATED"/>
    <property type="match status" value="1"/>
</dbReference>
<dbReference type="Gene3D" id="2.20.25.90">
    <property type="entry name" value="ADC-like domains"/>
    <property type="match status" value="1"/>
</dbReference>
<dbReference type="InterPro" id="IPR023753">
    <property type="entry name" value="FAD/NAD-binding_dom"/>
</dbReference>
<dbReference type="InterPro" id="IPR017900">
    <property type="entry name" value="4Fe4S_Fe_S_CS"/>
</dbReference>
<dbReference type="Pfam" id="PF04879">
    <property type="entry name" value="Molybdop_Fe4S4"/>
    <property type="match status" value="1"/>
</dbReference>
<keyword evidence="10" id="KW-1185">Reference proteome</keyword>
<dbReference type="CDD" id="cd00207">
    <property type="entry name" value="fer2"/>
    <property type="match status" value="1"/>
</dbReference>
<evidence type="ECO:0000259" key="8">
    <source>
        <dbReference type="PROSITE" id="PS51669"/>
    </source>
</evidence>
<protein>
    <submittedName>
        <fullName evidence="9">NADPH-Fe(3+) oxidoreductase subunit beta</fullName>
        <ecNumber evidence="9">1.-.-.-</ecNumber>
    </submittedName>
</protein>
<comment type="caution">
    <text evidence="9">The sequence shown here is derived from an EMBL/GenBank/DDBJ whole genome shotgun (WGS) entry which is preliminary data.</text>
</comment>
<dbReference type="EMBL" id="LKET01000006">
    <property type="protein sequence ID" value="KPU46330.1"/>
    <property type="molecule type" value="Genomic_DNA"/>
</dbReference>
<sequence length="1192" mass="129539">MSVIRININDREITTSDDRYLLDIALENGIEIPHLCHDERIKPYGACGMCVVEIEGSPKLQRACATLAADGMVIKTHTKRTDSTRKSALRLLLSDHRGDCRPPCVQACPANTDCQGYVGLIANGQYRESVELIKEQLPFPASIGRVCPHPCEKACRRHLVEEPVSIAALKAFVGDIDLQGEGFIPEVGKETGKKVAVVGAGPAGLTAASFLRRFGHEVVIYEAMPAPGGMLRYGIPQYRLPKDILDAEINLIERMGVEIKYNTKVGTDVTIDFLKKHYDAVFLGIGAWESSSLRCKGEDMEGVLGGIDFLREVTMNNKVTIGKKVLVVGGGNTAMDVARTAVRLGAEEVSVLYRRTREEMPAEDIEIEEAEEEGVIFNFLVAPVEVVGDGTKATGIRCEKMRLGEADASGRRKPEPTGEEIVFEADTIIAAIGQQVNARNIEGLNVGRSGNITIDESTFETNIPGVFAGGDAATGPKIAIAAIAQGKDAAVVIDSYLNGKIVPVHKPNYVKQDDITSEDFADREKCARVKIKTVDSGLRRTNFTQVAYTMTEEEARKEASRCLECGCRDFFECQLINYVHEYDVNTDEKMGEKHKRKEIDEHPFIERNSDKCILCGLCVRACDEVMGVTALGLVSRGFDTIVKPEFKMPLSESECISCGQCVSVCPVGACMEKQAVYKQIPVKLEDTNTVCSFCGVGCNLTLQTNGNFVYRSVPNKGIEEGLLCAAGRFGITHINDVDRLKKPVIRIKGHSSEADWDEAVLNLVKKLQAVRAKYGDDSIAFAVSPRLTNEEVMVVKKAAEKLGTSIIGSFSLNSQSGLKDIFGYDASTNSYEELKNADLILSVGKVAENHPVLGIKVKNAAAGKAKLITVSEGRTRMEEWADVSLNTSNGADLLKGIMKALIETGAVNEAEVLKTAVGYDELKAFVADAVVSEEAKNIAKLYGDSKKPVIVVDEDTVTGTGIDLLADIAAITGKVGKPHRGIIVVRSKSNSQGLADLGVDKSGEELMELIAEKKVKALVLLGEDLAGDDNTLNQLKDIEFLAVGDMFMTVTAAMADAVLPLVSFAETNGTITRSDRKVQELKAAVKSHTGKTNLELFLEIAGLLGVNLKTARDVKAAIALEVPGYEKLTEDTDFYTADKQSLYSEGFMTTDEKIHLSVPCACCATEIFKDRVVYDTIDKQFLNYMKEKGIAR</sequence>
<dbReference type="Gene3D" id="3.10.20.740">
    <property type="match status" value="1"/>
</dbReference>
<dbReference type="GO" id="GO:0016491">
    <property type="term" value="F:oxidoreductase activity"/>
    <property type="evidence" value="ECO:0007669"/>
    <property type="project" value="UniProtKB-KW"/>
</dbReference>
<dbReference type="GO" id="GO:0046872">
    <property type="term" value="F:metal ion binding"/>
    <property type="evidence" value="ECO:0007669"/>
    <property type="project" value="UniProtKB-KW"/>
</dbReference>
<dbReference type="InterPro" id="IPR006963">
    <property type="entry name" value="Mopterin_OxRdtase_4Fe-4S_dom"/>
</dbReference>
<dbReference type="GO" id="GO:0051539">
    <property type="term" value="F:4 iron, 4 sulfur cluster binding"/>
    <property type="evidence" value="ECO:0007669"/>
    <property type="project" value="UniProtKB-KW"/>
</dbReference>
<gene>
    <name evidence="9" type="primary">sfrB</name>
    <name evidence="9" type="ORF">OXPF_00580</name>
</gene>
<dbReference type="Gene3D" id="3.50.50.60">
    <property type="entry name" value="FAD/NAD(P)-binding domain"/>
    <property type="match status" value="2"/>
</dbReference>
<dbReference type="STRING" id="36849.OXPF_00580"/>
<dbReference type="PRINTS" id="PR00419">
    <property type="entry name" value="ADXRDTASE"/>
</dbReference>
<dbReference type="RefSeq" id="WP_242854281.1">
    <property type="nucleotide sequence ID" value="NZ_LKET01000006.1"/>
</dbReference>
<evidence type="ECO:0000259" key="6">
    <source>
        <dbReference type="PROSITE" id="PS51085"/>
    </source>
</evidence>
<evidence type="ECO:0000313" key="10">
    <source>
        <dbReference type="Proteomes" id="UP000050326"/>
    </source>
</evidence>
<dbReference type="Pfam" id="PF13510">
    <property type="entry name" value="Fer2_4"/>
    <property type="match status" value="1"/>
</dbReference>
<dbReference type="EC" id="1.-.-.-" evidence="9"/>
<dbReference type="InterPro" id="IPR028261">
    <property type="entry name" value="DPD_II"/>
</dbReference>
<keyword evidence="2" id="KW-0479">Metal-binding</keyword>
<dbReference type="Proteomes" id="UP000050326">
    <property type="component" value="Unassembled WGS sequence"/>
</dbReference>
<dbReference type="SUPFAM" id="SSF51971">
    <property type="entry name" value="Nucleotide-binding domain"/>
    <property type="match status" value="1"/>
</dbReference>
<dbReference type="PROSITE" id="PS00198">
    <property type="entry name" value="4FE4S_FER_1"/>
    <property type="match status" value="1"/>
</dbReference>
<evidence type="ECO:0000256" key="2">
    <source>
        <dbReference type="ARBA" id="ARBA00022723"/>
    </source>
</evidence>
<reference evidence="9 10" key="1">
    <citation type="submission" date="2015-09" db="EMBL/GenBank/DDBJ databases">
        <title>Genome sequence of Oxobacter pfennigii DSM 3222.</title>
        <authorList>
            <person name="Poehlein A."/>
            <person name="Bengelsdorf F.R."/>
            <person name="Schiel-Bengelsdorf B."/>
            <person name="Duerre P."/>
            <person name="Daniel R."/>
        </authorList>
    </citation>
    <scope>NUCLEOTIDE SEQUENCE [LARGE SCALE GENOMIC DNA]</scope>
    <source>
        <strain evidence="9 10">DSM 3222</strain>
    </source>
</reference>
<keyword evidence="1" id="KW-0004">4Fe-4S</keyword>
<evidence type="ECO:0000256" key="5">
    <source>
        <dbReference type="ARBA" id="ARBA00023014"/>
    </source>
</evidence>
<dbReference type="InterPro" id="IPR017896">
    <property type="entry name" value="4Fe4S_Fe-S-bd"/>
</dbReference>
<dbReference type="PROSITE" id="PS51379">
    <property type="entry name" value="4FE4S_FER_2"/>
    <property type="match status" value="2"/>
</dbReference>
<accession>A0A0P8WDZ9</accession>
<dbReference type="SUPFAM" id="SSF54292">
    <property type="entry name" value="2Fe-2S ferredoxin-like"/>
    <property type="match status" value="1"/>
</dbReference>
<organism evidence="9 10">
    <name type="scientific">Oxobacter pfennigii</name>
    <dbReference type="NCBI Taxonomy" id="36849"/>
    <lineage>
        <taxon>Bacteria</taxon>
        <taxon>Bacillati</taxon>
        <taxon>Bacillota</taxon>
        <taxon>Clostridia</taxon>
        <taxon>Eubacteriales</taxon>
        <taxon>Clostridiaceae</taxon>
        <taxon>Oxobacter</taxon>
    </lineage>
</organism>
<dbReference type="InterPro" id="IPR001041">
    <property type="entry name" value="2Fe-2S_ferredoxin-type"/>
</dbReference>
<feature type="domain" description="4Fe-4S ferredoxin-type" evidence="7">
    <location>
        <begin position="646"/>
        <end position="675"/>
    </location>
</feature>
<dbReference type="SUPFAM" id="SSF53706">
    <property type="entry name" value="Formate dehydrogenase/DMSO reductase, domains 1-3"/>
    <property type="match status" value="1"/>
</dbReference>
<evidence type="ECO:0000256" key="1">
    <source>
        <dbReference type="ARBA" id="ARBA00022485"/>
    </source>
</evidence>
<dbReference type="InterPro" id="IPR036188">
    <property type="entry name" value="FAD/NAD-bd_sf"/>
</dbReference>
<dbReference type="SMART" id="SM00926">
    <property type="entry name" value="Molybdop_Fe4S4"/>
    <property type="match status" value="1"/>
</dbReference>
<dbReference type="PATRIC" id="fig|36849.3.peg.65"/>
<name>A0A0P8WDZ9_9CLOT</name>